<keyword evidence="6 7" id="KW-0472">Membrane</keyword>
<dbReference type="PANTHER" id="PTHR33452">
    <property type="entry name" value="OXIDOREDUCTASE CATD-RELATED"/>
    <property type="match status" value="1"/>
</dbReference>
<dbReference type="STRING" id="272123.Anacy_1107"/>
<dbReference type="GO" id="GO:0005886">
    <property type="term" value="C:plasma membrane"/>
    <property type="evidence" value="ECO:0007669"/>
    <property type="project" value="UniProtKB-SubCell"/>
</dbReference>
<accession>K9ZBU5</accession>
<evidence type="ECO:0000313" key="9">
    <source>
        <dbReference type="Proteomes" id="UP000010474"/>
    </source>
</evidence>
<organism evidence="8 9">
    <name type="scientific">Anabaena cylindrica (strain ATCC 27899 / PCC 7122)</name>
    <dbReference type="NCBI Taxonomy" id="272123"/>
    <lineage>
        <taxon>Bacteria</taxon>
        <taxon>Bacillati</taxon>
        <taxon>Cyanobacteriota</taxon>
        <taxon>Cyanophyceae</taxon>
        <taxon>Nostocales</taxon>
        <taxon>Nostocaceae</taxon>
        <taxon>Anabaena</taxon>
    </lineage>
</organism>
<dbReference type="EMBL" id="CP003659">
    <property type="protein sequence ID" value="AFZ56673.1"/>
    <property type="molecule type" value="Genomic_DNA"/>
</dbReference>
<comment type="subcellular location">
    <subcellularLocation>
        <location evidence="1">Cell membrane</location>
        <topology evidence="1">Multi-pass membrane protein</topology>
    </subcellularLocation>
</comment>
<evidence type="ECO:0000256" key="5">
    <source>
        <dbReference type="ARBA" id="ARBA00022989"/>
    </source>
</evidence>
<keyword evidence="5 7" id="KW-1133">Transmembrane helix</keyword>
<dbReference type="AlphaFoldDB" id="K9ZBU5"/>
<proteinExistence type="inferred from homology"/>
<feature type="transmembrane region" description="Helical" evidence="7">
    <location>
        <begin position="123"/>
        <end position="147"/>
    </location>
</feature>
<dbReference type="eggNOG" id="COG2259">
    <property type="taxonomic scope" value="Bacteria"/>
</dbReference>
<keyword evidence="3" id="KW-1003">Cell membrane</keyword>
<dbReference type="Proteomes" id="UP000010474">
    <property type="component" value="Chromosome"/>
</dbReference>
<feature type="transmembrane region" description="Helical" evidence="7">
    <location>
        <begin position="83"/>
        <end position="103"/>
    </location>
</feature>
<dbReference type="InterPro" id="IPR032808">
    <property type="entry name" value="DoxX"/>
</dbReference>
<keyword evidence="4 7" id="KW-0812">Transmembrane</keyword>
<evidence type="ECO:0000256" key="1">
    <source>
        <dbReference type="ARBA" id="ARBA00004651"/>
    </source>
</evidence>
<dbReference type="RefSeq" id="WP_015213325.1">
    <property type="nucleotide sequence ID" value="NC_019771.1"/>
</dbReference>
<sequence length="148" mass="16308">MQLDFITQFLPPYVSGFPAFGILILRLIWGSAMVLYGWTKVKNPFNWMKEEGMPEFPSILQLLGALAVFGGGIAIIAGFMTPLAALGIAVSMGIALSIHWTVFHDPFVKYPPNQPGPSYDVPFIYFAIALMFIFLGPGKLSIDYLLFG</sequence>
<dbReference type="Pfam" id="PF07681">
    <property type="entry name" value="DoxX"/>
    <property type="match status" value="1"/>
</dbReference>
<feature type="transmembrane region" description="Helical" evidence="7">
    <location>
        <begin position="12"/>
        <end position="38"/>
    </location>
</feature>
<gene>
    <name evidence="8" type="ordered locus">Anacy_1107</name>
</gene>
<dbReference type="InterPro" id="IPR051907">
    <property type="entry name" value="DoxX-like_oxidoreductase"/>
</dbReference>
<keyword evidence="9" id="KW-1185">Reference proteome</keyword>
<evidence type="ECO:0000256" key="7">
    <source>
        <dbReference type="SAM" id="Phobius"/>
    </source>
</evidence>
<comment type="similarity">
    <text evidence="2">Belongs to the DoxX family.</text>
</comment>
<dbReference type="HOGENOM" id="CLU_058421_6_2_3"/>
<evidence type="ECO:0000256" key="4">
    <source>
        <dbReference type="ARBA" id="ARBA00022692"/>
    </source>
</evidence>
<feature type="transmembrane region" description="Helical" evidence="7">
    <location>
        <begin position="58"/>
        <end position="76"/>
    </location>
</feature>
<dbReference type="PATRIC" id="fig|272123.3.peg.1207"/>
<evidence type="ECO:0000256" key="2">
    <source>
        <dbReference type="ARBA" id="ARBA00006679"/>
    </source>
</evidence>
<dbReference type="OrthoDB" id="583694at2"/>
<dbReference type="PANTHER" id="PTHR33452:SF1">
    <property type="entry name" value="INNER MEMBRANE PROTEIN YPHA-RELATED"/>
    <property type="match status" value="1"/>
</dbReference>
<evidence type="ECO:0000256" key="3">
    <source>
        <dbReference type="ARBA" id="ARBA00022475"/>
    </source>
</evidence>
<reference evidence="9" key="1">
    <citation type="journal article" date="2013" name="Proc. Natl. Acad. Sci. U.S.A.">
        <title>Improving the coverage of the cyanobacterial phylum using diversity-driven genome sequencing.</title>
        <authorList>
            <person name="Shih P.M."/>
            <person name="Wu D."/>
            <person name="Latifi A."/>
            <person name="Axen S.D."/>
            <person name="Fewer D.P."/>
            <person name="Talla E."/>
            <person name="Calteau A."/>
            <person name="Cai F."/>
            <person name="Tandeau de Marsac N."/>
            <person name="Rippka R."/>
            <person name="Herdman M."/>
            <person name="Sivonen K."/>
            <person name="Coursin T."/>
            <person name="Laurent T."/>
            <person name="Goodwin L."/>
            <person name="Nolan M."/>
            <person name="Davenport K.W."/>
            <person name="Han C.S."/>
            <person name="Rubin E.M."/>
            <person name="Eisen J.A."/>
            <person name="Woyke T."/>
            <person name="Gugger M."/>
            <person name="Kerfeld C.A."/>
        </authorList>
    </citation>
    <scope>NUCLEOTIDE SEQUENCE [LARGE SCALE GENOMIC DNA]</scope>
    <source>
        <strain evidence="9">ATCC 27899 / PCC 7122</strain>
    </source>
</reference>
<evidence type="ECO:0000256" key="6">
    <source>
        <dbReference type="ARBA" id="ARBA00023136"/>
    </source>
</evidence>
<name>K9ZBU5_ANACC</name>
<protein>
    <submittedName>
        <fullName evidence="8">DoxX family protein</fullName>
    </submittedName>
</protein>
<dbReference type="KEGG" id="acy:Anacy_1107"/>
<evidence type="ECO:0000313" key="8">
    <source>
        <dbReference type="EMBL" id="AFZ56673.1"/>
    </source>
</evidence>